<dbReference type="AlphaFoldDB" id="A0ABD3X0V8"/>
<keyword evidence="2" id="KW-1185">Reference proteome</keyword>
<evidence type="ECO:0000313" key="2">
    <source>
        <dbReference type="Proteomes" id="UP001634394"/>
    </source>
</evidence>
<dbReference type="Gene3D" id="3.30.420.40">
    <property type="match status" value="1"/>
</dbReference>
<evidence type="ECO:0000313" key="1">
    <source>
        <dbReference type="EMBL" id="KAL3879874.1"/>
    </source>
</evidence>
<proteinExistence type="predicted"/>
<dbReference type="EMBL" id="JBJQND010000004">
    <property type="protein sequence ID" value="KAL3879874.1"/>
    <property type="molecule type" value="Genomic_DNA"/>
</dbReference>
<comment type="caution">
    <text evidence="1">The sequence shown here is derived from an EMBL/GenBank/DDBJ whole genome shotgun (WGS) entry which is preliminary data.</text>
</comment>
<name>A0ABD3X0V8_SINWO</name>
<gene>
    <name evidence="1" type="ORF">ACJMK2_032151</name>
</gene>
<dbReference type="Proteomes" id="UP001634394">
    <property type="component" value="Unassembled WGS sequence"/>
</dbReference>
<dbReference type="CDD" id="cd10229">
    <property type="entry name" value="ASKHA_NBD_HSP70_HSPA12"/>
    <property type="match status" value="1"/>
</dbReference>
<dbReference type="PANTHER" id="PTHR14187">
    <property type="entry name" value="ALPHA KINASE/ELONGATION FACTOR 2 KINASE"/>
    <property type="match status" value="1"/>
</dbReference>
<dbReference type="PANTHER" id="PTHR14187:SF5">
    <property type="entry name" value="HEAT SHOCK 70 KDA PROTEIN 12A"/>
    <property type="match status" value="1"/>
</dbReference>
<reference evidence="1 2" key="1">
    <citation type="submission" date="2024-11" db="EMBL/GenBank/DDBJ databases">
        <title>Chromosome-level genome assembly of the freshwater bivalve Anodonta woodiana.</title>
        <authorList>
            <person name="Chen X."/>
        </authorList>
    </citation>
    <scope>NUCLEOTIDE SEQUENCE [LARGE SCALE GENOMIC DNA]</scope>
    <source>
        <strain evidence="1">MN2024</strain>
        <tissue evidence="1">Gills</tissue>
    </source>
</reference>
<protein>
    <submittedName>
        <fullName evidence="1">Uncharacterized protein</fullName>
    </submittedName>
</protein>
<sequence>MATKTMLVAAIDFGTTYSGWAFSFKHEYDTDPTKIGSRQWYGGQMVSLKAPTTVLIKPDARTLDSFGYEAETKYSELASDDNNEHKIWYYFRRFKMMLHGKMGLDKNIDIEDETQKPLPAKTVFSLVIRYLKDDMLKNIKDRLSCGHITEDEIAWVLTVPAIWTDAAKQFMREAAVEAGIKNESLKIALEPETASIFCRLLPVEKMIEGGGMVSFKPGSVYMYSYNNYISYIGGTIDITVHEVLSDGKLKELHKASGGAWGGTQIDEAYKQFLISLLGNPVFRRFQVENKEDYLDMFREFEIKKRDIAPDNDNKVTIRLPSTLKEIFEDESGEDLRKAIMQTKYSNEVSLTGDKLRINASVMKSLFSNAIQSTVSHVKELMKDKVVRSISSILMVGGFSESKMLQHAIRTSFPNMKVIIPHEAGLVVLKGAVVFGHGPSSVSHRVCKYTYGVNTAIEFDNTKHDIRKRKESDCGPRCYDIFDKYVEIGQSVALNVTTTENTYFLLNESQSSVTFSIYASTQKSPMYVTDDGCARLGDVTINIIDKSVPIKERGVIVSMTFGGTEIEVTARENITGLVTKAIVNFLG</sequence>
<dbReference type="InterPro" id="IPR043129">
    <property type="entry name" value="ATPase_NBD"/>
</dbReference>
<dbReference type="SUPFAM" id="SSF53067">
    <property type="entry name" value="Actin-like ATPase domain"/>
    <property type="match status" value="2"/>
</dbReference>
<organism evidence="1 2">
    <name type="scientific">Sinanodonta woodiana</name>
    <name type="common">Chinese pond mussel</name>
    <name type="synonym">Anodonta woodiana</name>
    <dbReference type="NCBI Taxonomy" id="1069815"/>
    <lineage>
        <taxon>Eukaryota</taxon>
        <taxon>Metazoa</taxon>
        <taxon>Spiralia</taxon>
        <taxon>Lophotrochozoa</taxon>
        <taxon>Mollusca</taxon>
        <taxon>Bivalvia</taxon>
        <taxon>Autobranchia</taxon>
        <taxon>Heteroconchia</taxon>
        <taxon>Palaeoheterodonta</taxon>
        <taxon>Unionida</taxon>
        <taxon>Unionoidea</taxon>
        <taxon>Unionidae</taxon>
        <taxon>Unioninae</taxon>
        <taxon>Sinanodonta</taxon>
    </lineage>
</organism>
<accession>A0ABD3X0V8</accession>